<evidence type="ECO:0000313" key="3">
    <source>
        <dbReference type="EMBL" id="MEC5387929.1"/>
    </source>
</evidence>
<gene>
    <name evidence="3" type="ORF">VVD49_19505</name>
</gene>
<evidence type="ECO:0000256" key="1">
    <source>
        <dbReference type="SAM" id="MobiDB-lite"/>
    </source>
</evidence>
<protein>
    <submittedName>
        <fullName evidence="3">Uncharacterized protein</fullName>
    </submittedName>
</protein>
<comment type="caution">
    <text evidence="3">The sequence shown here is derived from an EMBL/GenBank/DDBJ whole genome shotgun (WGS) entry which is preliminary data.</text>
</comment>
<name>A0ABU6K8M8_9RHOO</name>
<evidence type="ECO:0000313" key="4">
    <source>
        <dbReference type="Proteomes" id="UP001331561"/>
    </source>
</evidence>
<keyword evidence="4" id="KW-1185">Reference proteome</keyword>
<proteinExistence type="predicted"/>
<feature type="chain" id="PRO_5045333173" evidence="2">
    <location>
        <begin position="27"/>
        <end position="207"/>
    </location>
</feature>
<dbReference type="EMBL" id="JAYXHS010000004">
    <property type="protein sequence ID" value="MEC5387929.1"/>
    <property type="molecule type" value="Genomic_DNA"/>
</dbReference>
<sequence>MKKALRCLLSFVCAASLASATMAAHAVEKKTAKKTTAAQSSKAPAKSKSKAPARSTTSKSKKSATKANDIEIVKSCREVRVKTAKGYRTQRKCVAGESALRNPAGAGDLNAQQGTGKTAELKARTIPDRAYAVDGYTFFHQGRKYRVLGIDENVVPAGSDLAKQRLQMALDSGTINVEPETVDENGTMRALVRVGGKNLADVLNASR</sequence>
<accession>A0ABU6K8M8</accession>
<dbReference type="Proteomes" id="UP001331561">
    <property type="component" value="Unassembled WGS sequence"/>
</dbReference>
<organism evidence="3 4">
    <name type="scientific">Uliginosibacterium silvisoli</name>
    <dbReference type="NCBI Taxonomy" id="3114758"/>
    <lineage>
        <taxon>Bacteria</taxon>
        <taxon>Pseudomonadati</taxon>
        <taxon>Pseudomonadota</taxon>
        <taxon>Betaproteobacteria</taxon>
        <taxon>Rhodocyclales</taxon>
        <taxon>Zoogloeaceae</taxon>
        <taxon>Uliginosibacterium</taxon>
    </lineage>
</organism>
<evidence type="ECO:0000256" key="2">
    <source>
        <dbReference type="SAM" id="SignalP"/>
    </source>
</evidence>
<feature type="region of interest" description="Disordered" evidence="1">
    <location>
        <begin position="32"/>
        <end position="64"/>
    </location>
</feature>
<reference evidence="3 4" key="1">
    <citation type="submission" date="2024-01" db="EMBL/GenBank/DDBJ databases">
        <title>Uliginosibacterium soil sp. nov.</title>
        <authorList>
            <person name="Lv Y."/>
        </authorList>
    </citation>
    <scope>NUCLEOTIDE SEQUENCE [LARGE SCALE GENOMIC DNA]</scope>
    <source>
        <strain evidence="3 4">H3</strain>
    </source>
</reference>
<keyword evidence="2" id="KW-0732">Signal</keyword>
<feature type="compositionally biased region" description="Low complexity" evidence="1">
    <location>
        <begin position="34"/>
        <end position="44"/>
    </location>
</feature>
<feature type="signal peptide" evidence="2">
    <location>
        <begin position="1"/>
        <end position="26"/>
    </location>
</feature>
<dbReference type="RefSeq" id="WP_327600902.1">
    <property type="nucleotide sequence ID" value="NZ_JAYXHS010000004.1"/>
</dbReference>